<dbReference type="GO" id="GO:0046872">
    <property type="term" value="F:metal ion binding"/>
    <property type="evidence" value="ECO:0007669"/>
    <property type="project" value="UniProtKB-KW"/>
</dbReference>
<evidence type="ECO:0000256" key="5">
    <source>
        <dbReference type="ARBA" id="ARBA00022842"/>
    </source>
</evidence>
<feature type="domain" description="Nudix hydrolase" evidence="7">
    <location>
        <begin position="64"/>
        <end position="200"/>
    </location>
</feature>
<name>A0A8S0Q909_OLEEU</name>
<dbReference type="InterPro" id="IPR045121">
    <property type="entry name" value="CoAse"/>
</dbReference>
<dbReference type="GO" id="GO:0008893">
    <property type="term" value="F:guanosine-3',5'-bis(diphosphate) 3'-diphosphatase activity"/>
    <property type="evidence" value="ECO:0007669"/>
    <property type="project" value="UniProtKB-ARBA"/>
</dbReference>
<dbReference type="GO" id="GO:0015937">
    <property type="term" value="P:coenzyme A biosynthetic process"/>
    <property type="evidence" value="ECO:0007669"/>
    <property type="project" value="UniProtKB-ARBA"/>
</dbReference>
<dbReference type="EMBL" id="CACTIH010000570">
    <property type="protein sequence ID" value="CAA2961566.1"/>
    <property type="molecule type" value="Genomic_DNA"/>
</dbReference>
<dbReference type="GO" id="GO:0010945">
    <property type="term" value="F:coenzyme A diphosphatase activity"/>
    <property type="evidence" value="ECO:0007669"/>
    <property type="project" value="InterPro"/>
</dbReference>
<dbReference type="PROSITE" id="PS51462">
    <property type="entry name" value="NUDIX"/>
    <property type="match status" value="1"/>
</dbReference>
<evidence type="ECO:0000256" key="3">
    <source>
        <dbReference type="ARBA" id="ARBA00022723"/>
    </source>
</evidence>
<protein>
    <submittedName>
        <fullName evidence="8">Nudix hydrolase 15, mitochondrial-like</fullName>
    </submittedName>
</protein>
<dbReference type="InterPro" id="IPR015797">
    <property type="entry name" value="NUDIX_hydrolase-like_dom_sf"/>
</dbReference>
<comment type="caution">
    <text evidence="8">The sequence shown here is derived from an EMBL/GenBank/DDBJ whole genome shotgun (WGS) entry which is preliminary data.</text>
</comment>
<comment type="cofactor">
    <cofactor evidence="1">
        <name>Mn(2+)</name>
        <dbReference type="ChEBI" id="CHEBI:29035"/>
    </cofactor>
</comment>
<dbReference type="InterPro" id="IPR000086">
    <property type="entry name" value="NUDIX_hydrolase_dom"/>
</dbReference>
<keyword evidence="9" id="KW-1185">Reference proteome</keyword>
<dbReference type="AlphaFoldDB" id="A0A8S0Q909"/>
<organism evidence="8 9">
    <name type="scientific">Olea europaea subsp. europaea</name>
    <dbReference type="NCBI Taxonomy" id="158383"/>
    <lineage>
        <taxon>Eukaryota</taxon>
        <taxon>Viridiplantae</taxon>
        <taxon>Streptophyta</taxon>
        <taxon>Embryophyta</taxon>
        <taxon>Tracheophyta</taxon>
        <taxon>Spermatophyta</taxon>
        <taxon>Magnoliopsida</taxon>
        <taxon>eudicotyledons</taxon>
        <taxon>Gunneridae</taxon>
        <taxon>Pentapetalae</taxon>
        <taxon>asterids</taxon>
        <taxon>lamiids</taxon>
        <taxon>Lamiales</taxon>
        <taxon>Oleaceae</taxon>
        <taxon>Oleeae</taxon>
        <taxon>Olea</taxon>
    </lineage>
</organism>
<evidence type="ECO:0000313" key="8">
    <source>
        <dbReference type="EMBL" id="CAA2961566.1"/>
    </source>
</evidence>
<evidence type="ECO:0000259" key="7">
    <source>
        <dbReference type="PROSITE" id="PS51462"/>
    </source>
</evidence>
<evidence type="ECO:0000256" key="2">
    <source>
        <dbReference type="ARBA" id="ARBA00001946"/>
    </source>
</evidence>
<dbReference type="PANTHER" id="PTHR12992:SF41">
    <property type="entry name" value="NUDIX HYDROLASE 11"/>
    <property type="match status" value="1"/>
</dbReference>
<sequence>MNSDRFERSQKLRILAEHLRNYKPDPTFDTVNDKTHTNSRIQDPIQTSESVKNPNAIPSEGIKTNRAAVLICLFEGEKGDLRVILTKRSSTLSSHSGEVVLPGGKMEEGDANDAATALREAKEEIGLDPCAVDVVTVLHPFHSKRNITVIPVIGIMWDKSAFNPVPNVDEVEAVFDAPLEMFLKDENRRAEEREWMGNKYLLHFFDHQVDSETYVIWALTAAILIKVASVVYDRPPAFEEHRPKFWSRSRQ</sequence>
<accession>A0A8S0Q909</accession>
<gene>
    <name evidence="8" type="ORF">OLEA9_A027608</name>
</gene>
<dbReference type="Pfam" id="PF00293">
    <property type="entry name" value="NUDIX"/>
    <property type="match status" value="1"/>
</dbReference>
<evidence type="ECO:0000256" key="4">
    <source>
        <dbReference type="ARBA" id="ARBA00022801"/>
    </source>
</evidence>
<dbReference type="SUPFAM" id="SSF55811">
    <property type="entry name" value="Nudix"/>
    <property type="match status" value="1"/>
</dbReference>
<evidence type="ECO:0000313" key="9">
    <source>
        <dbReference type="Proteomes" id="UP000594638"/>
    </source>
</evidence>
<reference evidence="8 9" key="1">
    <citation type="submission" date="2019-12" db="EMBL/GenBank/DDBJ databases">
        <authorList>
            <person name="Alioto T."/>
            <person name="Alioto T."/>
            <person name="Gomez Garrido J."/>
        </authorList>
    </citation>
    <scope>NUCLEOTIDE SEQUENCE [LARGE SCALE GENOMIC DNA]</scope>
</reference>
<dbReference type="Proteomes" id="UP000594638">
    <property type="component" value="Unassembled WGS sequence"/>
</dbReference>
<dbReference type="CDD" id="cd03426">
    <property type="entry name" value="NUDIX_CoAse_Nudt7"/>
    <property type="match status" value="1"/>
</dbReference>
<dbReference type="GO" id="GO:0015938">
    <property type="term" value="P:coenzyme A catabolic process"/>
    <property type="evidence" value="ECO:0007669"/>
    <property type="project" value="TreeGrafter"/>
</dbReference>
<keyword evidence="6" id="KW-0464">Manganese</keyword>
<dbReference type="Gramene" id="OE9A027608T1">
    <property type="protein sequence ID" value="OE9A027608C1"/>
    <property type="gene ID" value="OE9A027608"/>
</dbReference>
<dbReference type="GO" id="GO:0006637">
    <property type="term" value="P:acyl-CoA metabolic process"/>
    <property type="evidence" value="ECO:0007669"/>
    <property type="project" value="UniProtKB-ARBA"/>
</dbReference>
<keyword evidence="3" id="KW-0479">Metal-binding</keyword>
<dbReference type="PANTHER" id="PTHR12992">
    <property type="entry name" value="NUDIX HYDROLASE"/>
    <property type="match status" value="1"/>
</dbReference>
<dbReference type="GO" id="GO:0005737">
    <property type="term" value="C:cytoplasm"/>
    <property type="evidence" value="ECO:0007669"/>
    <property type="project" value="UniProtKB-ARBA"/>
</dbReference>
<dbReference type="FunFam" id="3.90.79.10:FF:000036">
    <property type="entry name" value="Nudix hydrolase 11"/>
    <property type="match status" value="1"/>
</dbReference>
<keyword evidence="5" id="KW-0460">Magnesium</keyword>
<dbReference type="Gene3D" id="3.90.79.10">
    <property type="entry name" value="Nucleoside Triphosphate Pyrophosphohydrolase"/>
    <property type="match status" value="1"/>
</dbReference>
<evidence type="ECO:0000256" key="6">
    <source>
        <dbReference type="ARBA" id="ARBA00023211"/>
    </source>
</evidence>
<keyword evidence="4 8" id="KW-0378">Hydrolase</keyword>
<evidence type="ECO:0000256" key="1">
    <source>
        <dbReference type="ARBA" id="ARBA00001936"/>
    </source>
</evidence>
<comment type="cofactor">
    <cofactor evidence="2">
        <name>Mg(2+)</name>
        <dbReference type="ChEBI" id="CHEBI:18420"/>
    </cofactor>
</comment>
<dbReference type="OrthoDB" id="206213at2759"/>
<proteinExistence type="predicted"/>